<protein>
    <recommendedName>
        <fullName evidence="3">Sensor of ECF-type sigma factor</fullName>
    </recommendedName>
</protein>
<organism evidence="1 2">
    <name type="scientific">Mucilaginibacter glaciei</name>
    <dbReference type="NCBI Taxonomy" id="2772109"/>
    <lineage>
        <taxon>Bacteria</taxon>
        <taxon>Pseudomonadati</taxon>
        <taxon>Bacteroidota</taxon>
        <taxon>Sphingobacteriia</taxon>
        <taxon>Sphingobacteriales</taxon>
        <taxon>Sphingobacteriaceae</taxon>
        <taxon>Mucilaginibacter</taxon>
    </lineage>
</organism>
<evidence type="ECO:0008006" key="3">
    <source>
        <dbReference type="Google" id="ProtNLM"/>
    </source>
</evidence>
<evidence type="ECO:0000313" key="1">
    <source>
        <dbReference type="EMBL" id="MBD1393094.1"/>
    </source>
</evidence>
<sequence>MNKLLKYFFSALVIMGLGNDETFAQAENLRSNFRGSAGNTIPNANLRVKRNPKLYAARNRFLSQQLALSEADASKFWPLYNQYQEQLTAVLILRRMNNQNAQVSGTEQIDKELAYDSQVVSIKKHYRDEFLKILPADKVNLLYKSEREFNDEVKRQLNERSIRAGN</sequence>
<accession>A0A926NWP6</accession>
<evidence type="ECO:0000313" key="2">
    <source>
        <dbReference type="Proteomes" id="UP000619078"/>
    </source>
</evidence>
<name>A0A926NWP6_9SPHI</name>
<dbReference type="RefSeq" id="WP_191162669.1">
    <property type="nucleotide sequence ID" value="NZ_JACWMX010000003.1"/>
</dbReference>
<gene>
    <name evidence="1" type="ORF">IDJ76_08290</name>
</gene>
<dbReference type="EMBL" id="JACWMX010000003">
    <property type="protein sequence ID" value="MBD1393094.1"/>
    <property type="molecule type" value="Genomic_DNA"/>
</dbReference>
<comment type="caution">
    <text evidence="1">The sequence shown here is derived from an EMBL/GenBank/DDBJ whole genome shotgun (WGS) entry which is preliminary data.</text>
</comment>
<dbReference type="AlphaFoldDB" id="A0A926NWP6"/>
<reference evidence="1" key="1">
    <citation type="submission" date="2020-09" db="EMBL/GenBank/DDBJ databases">
        <title>Novel species of Mucilaginibacter isolated from a glacier on the Tibetan Plateau.</title>
        <authorList>
            <person name="Liu Q."/>
            <person name="Xin Y.-H."/>
        </authorList>
    </citation>
    <scope>NUCLEOTIDE SEQUENCE</scope>
    <source>
        <strain evidence="1">ZB1P21</strain>
    </source>
</reference>
<dbReference type="Proteomes" id="UP000619078">
    <property type="component" value="Unassembled WGS sequence"/>
</dbReference>
<proteinExistence type="predicted"/>
<keyword evidence="2" id="KW-1185">Reference proteome</keyword>